<keyword evidence="3" id="KW-1185">Reference proteome</keyword>
<keyword evidence="2" id="KW-0347">Helicase</keyword>
<evidence type="ECO:0000313" key="2">
    <source>
        <dbReference type="EMBL" id="KAL0489803.1"/>
    </source>
</evidence>
<name>A0AAW2ZLE7_9EUKA</name>
<protein>
    <submittedName>
        <fullName evidence="2">ATP-dependent RNA helicase</fullName>
    </submittedName>
</protein>
<feature type="region of interest" description="Disordered" evidence="1">
    <location>
        <begin position="1"/>
        <end position="45"/>
    </location>
</feature>
<dbReference type="Proteomes" id="UP001431209">
    <property type="component" value="Unassembled WGS sequence"/>
</dbReference>
<comment type="caution">
    <text evidence="2">The sequence shown here is derived from an EMBL/GenBank/DDBJ whole genome shotgun (WGS) entry which is preliminary data.</text>
</comment>
<keyword evidence="2" id="KW-0378">Hydrolase</keyword>
<keyword evidence="2" id="KW-0547">Nucleotide-binding</keyword>
<keyword evidence="2" id="KW-0067">ATP-binding</keyword>
<feature type="compositionally biased region" description="Low complexity" evidence="1">
    <location>
        <begin position="9"/>
        <end position="28"/>
    </location>
</feature>
<sequence>MTGSKRTKPSQAKKTTTASKITKPSKTKQNSTSSKRTDYQKECSDKYKGNYETQASHYIPAKQREYFKLPNKNDGPSNYRNQNTITNQSVHTTIDNHLLGQSRKHSFVGGSLTTRCGINVPEKEIRDRVEKQIKVAKQTGDIKKKNYRTFLAKGAEAYGIDKRAFNGYK</sequence>
<proteinExistence type="predicted"/>
<organism evidence="2 3">
    <name type="scientific">Acrasis kona</name>
    <dbReference type="NCBI Taxonomy" id="1008807"/>
    <lineage>
        <taxon>Eukaryota</taxon>
        <taxon>Discoba</taxon>
        <taxon>Heterolobosea</taxon>
        <taxon>Tetramitia</taxon>
        <taxon>Eutetramitia</taxon>
        <taxon>Acrasidae</taxon>
        <taxon>Acrasis</taxon>
    </lineage>
</organism>
<dbReference type="EMBL" id="JAOPGA020001603">
    <property type="protein sequence ID" value="KAL0489803.1"/>
    <property type="molecule type" value="Genomic_DNA"/>
</dbReference>
<gene>
    <name evidence="2" type="ORF">AKO1_009253</name>
</gene>
<dbReference type="GO" id="GO:0004386">
    <property type="term" value="F:helicase activity"/>
    <property type="evidence" value="ECO:0007669"/>
    <property type="project" value="UniProtKB-KW"/>
</dbReference>
<accession>A0AAW2ZLE7</accession>
<dbReference type="AlphaFoldDB" id="A0AAW2ZLE7"/>
<evidence type="ECO:0000256" key="1">
    <source>
        <dbReference type="SAM" id="MobiDB-lite"/>
    </source>
</evidence>
<evidence type="ECO:0000313" key="3">
    <source>
        <dbReference type="Proteomes" id="UP001431209"/>
    </source>
</evidence>
<reference evidence="2 3" key="1">
    <citation type="submission" date="2024-03" db="EMBL/GenBank/DDBJ databases">
        <title>The Acrasis kona genome and developmental transcriptomes reveal deep origins of eukaryotic multicellular pathways.</title>
        <authorList>
            <person name="Sheikh S."/>
            <person name="Fu C.-J."/>
            <person name="Brown M.W."/>
            <person name="Baldauf S.L."/>
        </authorList>
    </citation>
    <scope>NUCLEOTIDE SEQUENCE [LARGE SCALE GENOMIC DNA]</scope>
    <source>
        <strain evidence="2 3">ATCC MYA-3509</strain>
    </source>
</reference>
<feature type="compositionally biased region" description="Basic and acidic residues" evidence="1">
    <location>
        <begin position="35"/>
        <end position="45"/>
    </location>
</feature>